<evidence type="ECO:0000256" key="1">
    <source>
        <dbReference type="SAM" id="MobiDB-lite"/>
    </source>
</evidence>
<gene>
    <name evidence="2" type="ORF">L195_g063880</name>
</gene>
<organism evidence="2 3">
    <name type="scientific">Trifolium pratense</name>
    <name type="common">Red clover</name>
    <dbReference type="NCBI Taxonomy" id="57577"/>
    <lineage>
        <taxon>Eukaryota</taxon>
        <taxon>Viridiplantae</taxon>
        <taxon>Streptophyta</taxon>
        <taxon>Embryophyta</taxon>
        <taxon>Tracheophyta</taxon>
        <taxon>Spermatophyta</taxon>
        <taxon>Magnoliopsida</taxon>
        <taxon>eudicotyledons</taxon>
        <taxon>Gunneridae</taxon>
        <taxon>Pentapetalae</taxon>
        <taxon>rosids</taxon>
        <taxon>fabids</taxon>
        <taxon>Fabales</taxon>
        <taxon>Fabaceae</taxon>
        <taxon>Papilionoideae</taxon>
        <taxon>50 kb inversion clade</taxon>
        <taxon>NPAAA clade</taxon>
        <taxon>Hologalegina</taxon>
        <taxon>IRL clade</taxon>
        <taxon>Trifolieae</taxon>
        <taxon>Trifolium</taxon>
    </lineage>
</organism>
<evidence type="ECO:0000313" key="2">
    <source>
        <dbReference type="EMBL" id="PNX68213.1"/>
    </source>
</evidence>
<dbReference type="Proteomes" id="UP000236291">
    <property type="component" value="Unassembled WGS sequence"/>
</dbReference>
<evidence type="ECO:0000313" key="3">
    <source>
        <dbReference type="Proteomes" id="UP000236291"/>
    </source>
</evidence>
<dbReference type="EMBL" id="ASHM01223866">
    <property type="protein sequence ID" value="PNX68213.1"/>
    <property type="molecule type" value="Genomic_DNA"/>
</dbReference>
<dbReference type="AlphaFoldDB" id="A0A2K3KPP5"/>
<reference evidence="2 3" key="1">
    <citation type="journal article" date="2014" name="Am. J. Bot.">
        <title>Genome assembly and annotation for red clover (Trifolium pratense; Fabaceae).</title>
        <authorList>
            <person name="Istvanek J."/>
            <person name="Jaros M."/>
            <person name="Krenek A."/>
            <person name="Repkova J."/>
        </authorList>
    </citation>
    <scope>NUCLEOTIDE SEQUENCE [LARGE SCALE GENOMIC DNA]</scope>
    <source>
        <strain evidence="3">cv. Tatra</strain>
        <tissue evidence="2">Young leaves</tissue>
    </source>
</reference>
<feature type="region of interest" description="Disordered" evidence="1">
    <location>
        <begin position="45"/>
        <end position="75"/>
    </location>
</feature>
<feature type="non-terminal residue" evidence="2">
    <location>
        <position position="75"/>
    </location>
</feature>
<accession>A0A2K3KPP5</accession>
<feature type="compositionally biased region" description="Polar residues" evidence="1">
    <location>
        <begin position="65"/>
        <end position="75"/>
    </location>
</feature>
<sequence length="75" mass="8430">REEHKTLRSKLKEAEEKVKTLSEEREGILKELKTKINDLENRLAGHQGAGTVEEEEKEIDPQGEFASSSRAALIA</sequence>
<comment type="caution">
    <text evidence="2">The sequence shown here is derived from an EMBL/GenBank/DDBJ whole genome shotgun (WGS) entry which is preliminary data.</text>
</comment>
<name>A0A2K3KPP5_TRIPR</name>
<reference evidence="2 3" key="2">
    <citation type="journal article" date="2017" name="Front. Plant Sci.">
        <title>Gene Classification and Mining of Molecular Markers Useful in Red Clover (Trifolium pratense) Breeding.</title>
        <authorList>
            <person name="Istvanek J."/>
            <person name="Dluhosova J."/>
            <person name="Dluhos P."/>
            <person name="Patkova L."/>
            <person name="Nedelnik J."/>
            <person name="Repkova J."/>
        </authorList>
    </citation>
    <scope>NUCLEOTIDE SEQUENCE [LARGE SCALE GENOMIC DNA]</scope>
    <source>
        <strain evidence="3">cv. Tatra</strain>
        <tissue evidence="2">Young leaves</tissue>
    </source>
</reference>
<proteinExistence type="predicted"/>
<feature type="non-terminal residue" evidence="2">
    <location>
        <position position="1"/>
    </location>
</feature>
<protein>
    <submittedName>
        <fullName evidence="2">Uncharacterized protein</fullName>
    </submittedName>
</protein>